<organism evidence="1">
    <name type="scientific">hydrothermal vent metagenome</name>
    <dbReference type="NCBI Taxonomy" id="652676"/>
    <lineage>
        <taxon>unclassified sequences</taxon>
        <taxon>metagenomes</taxon>
        <taxon>ecological metagenomes</taxon>
    </lineage>
</organism>
<dbReference type="EMBL" id="UOEU01000983">
    <property type="protein sequence ID" value="VAW42920.1"/>
    <property type="molecule type" value="Genomic_DNA"/>
</dbReference>
<gene>
    <name evidence="1" type="ORF">MNBD_CHLOROFLEXI01-1960</name>
</gene>
<name>A0A3B0VR44_9ZZZZ</name>
<protein>
    <submittedName>
        <fullName evidence="1">Uncharacterized protein</fullName>
    </submittedName>
</protein>
<evidence type="ECO:0000313" key="1">
    <source>
        <dbReference type="EMBL" id="VAW42920.1"/>
    </source>
</evidence>
<sequence length="64" mass="6966">MSYRKEEIEALVRKVVNQVMGASSSTLAPVAQKAKRPLLDANYISQLPPNTPYTVPANALITPL</sequence>
<proteinExistence type="predicted"/>
<dbReference type="AlphaFoldDB" id="A0A3B0VR44"/>
<feature type="non-terminal residue" evidence="1">
    <location>
        <position position="64"/>
    </location>
</feature>
<reference evidence="1" key="1">
    <citation type="submission" date="2018-06" db="EMBL/GenBank/DDBJ databases">
        <authorList>
            <person name="Zhirakovskaya E."/>
        </authorList>
    </citation>
    <scope>NUCLEOTIDE SEQUENCE</scope>
</reference>
<accession>A0A3B0VR44</accession>